<dbReference type="GO" id="GO:0000287">
    <property type="term" value="F:magnesium ion binding"/>
    <property type="evidence" value="ECO:0007669"/>
    <property type="project" value="InterPro"/>
</dbReference>
<evidence type="ECO:0000313" key="6">
    <source>
        <dbReference type="EMBL" id="JAT45590.1"/>
    </source>
</evidence>
<feature type="domain" description="Terpene synthase metal-binding" evidence="5">
    <location>
        <begin position="166"/>
        <end position="365"/>
    </location>
</feature>
<dbReference type="SFLD" id="SFLDS00005">
    <property type="entry name" value="Isoprenoid_Synthase_Type_I"/>
    <property type="match status" value="1"/>
</dbReference>
<feature type="domain" description="Terpene synthase N-terminal" evidence="4">
    <location>
        <begin position="3"/>
        <end position="108"/>
    </location>
</feature>
<evidence type="ECO:0000259" key="5">
    <source>
        <dbReference type="Pfam" id="PF03936"/>
    </source>
</evidence>
<dbReference type="AlphaFoldDB" id="A0A1D1XT92"/>
<proteinExistence type="predicted"/>
<protein>
    <submittedName>
        <fullName evidence="6">Myrcene synthase, chloroplastic</fullName>
    </submittedName>
</protein>
<keyword evidence="3" id="KW-0460">Magnesium</keyword>
<organism evidence="6">
    <name type="scientific">Anthurium amnicola</name>
    <dbReference type="NCBI Taxonomy" id="1678845"/>
    <lineage>
        <taxon>Eukaryota</taxon>
        <taxon>Viridiplantae</taxon>
        <taxon>Streptophyta</taxon>
        <taxon>Embryophyta</taxon>
        <taxon>Tracheophyta</taxon>
        <taxon>Spermatophyta</taxon>
        <taxon>Magnoliopsida</taxon>
        <taxon>Liliopsida</taxon>
        <taxon>Araceae</taxon>
        <taxon>Pothoideae</taxon>
        <taxon>Potheae</taxon>
        <taxon>Anthurium</taxon>
    </lineage>
</organism>
<name>A0A1D1XT92_9ARAE</name>
<dbReference type="InterPro" id="IPR001906">
    <property type="entry name" value="Terpene_synth_N"/>
</dbReference>
<feature type="non-terminal residue" evidence="6">
    <location>
        <position position="366"/>
    </location>
</feature>
<dbReference type="GO" id="GO:0016102">
    <property type="term" value="P:diterpenoid biosynthetic process"/>
    <property type="evidence" value="ECO:0007669"/>
    <property type="project" value="InterPro"/>
</dbReference>
<dbReference type="Gene3D" id="1.10.600.10">
    <property type="entry name" value="Farnesyl Diphosphate Synthase"/>
    <property type="match status" value="1"/>
</dbReference>
<dbReference type="InterPro" id="IPR034741">
    <property type="entry name" value="Terpene_cyclase-like_1_C"/>
</dbReference>
<dbReference type="InterPro" id="IPR005630">
    <property type="entry name" value="Terpene_synthase_metal-bd"/>
</dbReference>
<evidence type="ECO:0000259" key="4">
    <source>
        <dbReference type="Pfam" id="PF01397"/>
    </source>
</evidence>
<accession>A0A1D1XT92</accession>
<dbReference type="InterPro" id="IPR044814">
    <property type="entry name" value="Terpene_cyclase_plant_C1"/>
</dbReference>
<dbReference type="InterPro" id="IPR050148">
    <property type="entry name" value="Terpene_synthase-like"/>
</dbReference>
<sequence length="366" mass="42739">MYTNLEANREALDDDLLHTALLFRLLRKHGLAVPQDVLNNFIDYQGRIRTSLGKDVEGILSLYEASFLAYEGEEALQNVTTFTTTCLEEFLHDVDVKLELKGRVGYALKIPLHWRAPRVYARWFIDVYARDDMVNPLLLELAKRDFNMVQSAHTRDVKELSRWWNDLGIQKLSFVRDRIMECFLWTIGIAFEQQLWYCRHVLTKINALVTTIDDVYDIYGSIDELECFTKSIERWDIDAIEGLPDYMKVCYTALLDTTNVFAHDCFKRNGINCLSYLKNAWINLCKSYLVEARWYHSKHMPTFEEYMQNAWISISGPTILTHAYFFLSDKTTSEALDSMESHRDLIYLSSMILRLHDDLGTSEAEL</sequence>
<dbReference type="PANTHER" id="PTHR31225">
    <property type="entry name" value="OS04G0344100 PROTEIN-RELATED"/>
    <property type="match status" value="1"/>
</dbReference>
<dbReference type="SFLD" id="SFLDG01019">
    <property type="entry name" value="Terpene_Cyclase_Like_1_C_Termi"/>
    <property type="match status" value="1"/>
</dbReference>
<evidence type="ECO:0000256" key="2">
    <source>
        <dbReference type="ARBA" id="ARBA00022723"/>
    </source>
</evidence>
<dbReference type="Pfam" id="PF03936">
    <property type="entry name" value="Terpene_synth_C"/>
    <property type="match status" value="1"/>
</dbReference>
<dbReference type="Pfam" id="PF01397">
    <property type="entry name" value="Terpene_synth"/>
    <property type="match status" value="1"/>
</dbReference>
<gene>
    <name evidence="6" type="primary">MYRS_2</name>
    <name evidence="6" type="ORF">g.125421</name>
</gene>
<evidence type="ECO:0000256" key="1">
    <source>
        <dbReference type="ARBA" id="ARBA00001946"/>
    </source>
</evidence>
<reference evidence="6" key="1">
    <citation type="submission" date="2015-07" db="EMBL/GenBank/DDBJ databases">
        <title>Transcriptome Assembly of Anthurium amnicola.</title>
        <authorList>
            <person name="Suzuki J."/>
        </authorList>
    </citation>
    <scope>NUCLEOTIDE SEQUENCE</scope>
</reference>
<dbReference type="Gene3D" id="1.50.10.130">
    <property type="entry name" value="Terpene synthase, N-terminal domain"/>
    <property type="match status" value="1"/>
</dbReference>
<evidence type="ECO:0000256" key="3">
    <source>
        <dbReference type="ARBA" id="ARBA00022842"/>
    </source>
</evidence>
<dbReference type="InterPro" id="IPR008930">
    <property type="entry name" value="Terpenoid_cyclase/PrenylTrfase"/>
</dbReference>
<dbReference type="SUPFAM" id="SSF48576">
    <property type="entry name" value="Terpenoid synthases"/>
    <property type="match status" value="1"/>
</dbReference>
<dbReference type="InterPro" id="IPR008949">
    <property type="entry name" value="Isoprenoid_synthase_dom_sf"/>
</dbReference>
<keyword evidence="2" id="KW-0479">Metal-binding</keyword>
<dbReference type="InterPro" id="IPR036965">
    <property type="entry name" value="Terpene_synth_N_sf"/>
</dbReference>
<dbReference type="CDD" id="cd00684">
    <property type="entry name" value="Terpene_cyclase_plant_C1"/>
    <property type="match status" value="1"/>
</dbReference>
<dbReference type="EMBL" id="GDJX01022346">
    <property type="protein sequence ID" value="JAT45590.1"/>
    <property type="molecule type" value="Transcribed_RNA"/>
</dbReference>
<comment type="cofactor">
    <cofactor evidence="1">
        <name>Mg(2+)</name>
        <dbReference type="ChEBI" id="CHEBI:18420"/>
    </cofactor>
</comment>
<dbReference type="GO" id="GO:0010333">
    <property type="term" value="F:terpene synthase activity"/>
    <property type="evidence" value="ECO:0007669"/>
    <property type="project" value="InterPro"/>
</dbReference>
<dbReference type="SUPFAM" id="SSF48239">
    <property type="entry name" value="Terpenoid cyclases/Protein prenyltransferases"/>
    <property type="match status" value="1"/>
</dbReference>
<dbReference type="PANTHER" id="PTHR31225:SF252">
    <property type="entry name" value="TERPENE SYNTHASE 12-RELATED"/>
    <property type="match status" value="1"/>
</dbReference>